<keyword evidence="1" id="KW-1133">Transmembrane helix</keyword>
<feature type="transmembrane region" description="Helical" evidence="1">
    <location>
        <begin position="140"/>
        <end position="161"/>
    </location>
</feature>
<name>A0ABT2GVG1_9MICO</name>
<evidence type="ECO:0000313" key="3">
    <source>
        <dbReference type="Proteomes" id="UP001165584"/>
    </source>
</evidence>
<protein>
    <submittedName>
        <fullName evidence="2">CDP-alcohol phosphatidyltransferase</fullName>
    </submittedName>
</protein>
<gene>
    <name evidence="2" type="ORF">N1027_18905</name>
</gene>
<feature type="transmembrane region" description="Helical" evidence="1">
    <location>
        <begin position="27"/>
        <end position="43"/>
    </location>
</feature>
<sequence>MAILILTAAPLLPGVIADGTPAGFARLPWESIVVVLLLALMPWRPARVAVAATFGLLIVLASVLAGIDAGFESTLDIHFDPLEWQRLREAFGVVEDSIGSVAATTVIVVLAIAIVILAVALTWAALRVSVAIRAGRTRSTTVASTVAIVWIVTALLGARLVPGQPTAASASVGAITAATSRAAEGLSALADLPREIATDPYRDTPSSELLTALRGKDVIFAFIESYGQVALQNSSLSGGIHQVLRDGEAQLTADGYSSQSAFLTSPTFGGISWFAHSTLQTGLWIDKQSIYDAVMQSDRFALSEAFSSAGWRTVSDSPSNTQPWPYGTSFYGYDALYDADNVGYHGPTFGYAQIPDQYTWKFFADHELAAPHQPVMAEIDLVSSHTPWAPLPQLVPWSEAGDSAVYIPQAAEGKPASVVWQDPEQVRQAYAESIQYSLGAMFSFLHNSNDPDLVLVVLGDHQPAPIVSGQDASRDVPISIISKDPTVFQSIEGWQWHDGMLPASDAPIWPMDAFRDRFLAAFSA</sequence>
<feature type="transmembrane region" description="Helical" evidence="1">
    <location>
        <begin position="101"/>
        <end position="128"/>
    </location>
</feature>
<comment type="caution">
    <text evidence="2">The sequence shown here is derived from an EMBL/GenBank/DDBJ whole genome shotgun (WGS) entry which is preliminary data.</text>
</comment>
<dbReference type="RefSeq" id="WP_259510176.1">
    <property type="nucleotide sequence ID" value="NZ_JANLCM010000002.1"/>
</dbReference>
<dbReference type="InterPro" id="IPR017850">
    <property type="entry name" value="Alkaline_phosphatase_core_sf"/>
</dbReference>
<dbReference type="Proteomes" id="UP001165584">
    <property type="component" value="Unassembled WGS sequence"/>
</dbReference>
<proteinExistence type="predicted"/>
<keyword evidence="1" id="KW-0812">Transmembrane</keyword>
<evidence type="ECO:0000256" key="1">
    <source>
        <dbReference type="SAM" id="Phobius"/>
    </source>
</evidence>
<organism evidence="2 3">
    <name type="scientific">Herbiconiux aconitum</name>
    <dbReference type="NCBI Taxonomy" id="2970913"/>
    <lineage>
        <taxon>Bacteria</taxon>
        <taxon>Bacillati</taxon>
        <taxon>Actinomycetota</taxon>
        <taxon>Actinomycetes</taxon>
        <taxon>Micrococcales</taxon>
        <taxon>Microbacteriaceae</taxon>
        <taxon>Herbiconiux</taxon>
    </lineage>
</organism>
<dbReference type="EMBL" id="JANLCM010000002">
    <property type="protein sequence ID" value="MCS5720206.1"/>
    <property type="molecule type" value="Genomic_DNA"/>
</dbReference>
<accession>A0ABT2GVG1</accession>
<dbReference type="SUPFAM" id="SSF53649">
    <property type="entry name" value="Alkaline phosphatase-like"/>
    <property type="match status" value="1"/>
</dbReference>
<keyword evidence="3" id="KW-1185">Reference proteome</keyword>
<dbReference type="Gene3D" id="3.40.720.10">
    <property type="entry name" value="Alkaline Phosphatase, subunit A"/>
    <property type="match status" value="1"/>
</dbReference>
<keyword evidence="1" id="KW-0472">Membrane</keyword>
<feature type="transmembrane region" description="Helical" evidence="1">
    <location>
        <begin position="48"/>
        <end position="67"/>
    </location>
</feature>
<evidence type="ECO:0000313" key="2">
    <source>
        <dbReference type="EMBL" id="MCS5720206.1"/>
    </source>
</evidence>
<reference evidence="2" key="1">
    <citation type="submission" date="2022-08" db="EMBL/GenBank/DDBJ databases">
        <authorList>
            <person name="Deng Y."/>
            <person name="Han X.-F."/>
            <person name="Zhang Y.-Q."/>
        </authorList>
    </citation>
    <scope>NUCLEOTIDE SEQUENCE</scope>
    <source>
        <strain evidence="2">CPCC 205763</strain>
    </source>
</reference>